<dbReference type="InterPro" id="IPR045151">
    <property type="entry name" value="DCAF8"/>
</dbReference>
<dbReference type="SUPFAM" id="SSF48452">
    <property type="entry name" value="TPR-like"/>
    <property type="match status" value="1"/>
</dbReference>
<dbReference type="SUPFAM" id="SSF50978">
    <property type="entry name" value="WD40 repeat-like"/>
    <property type="match status" value="1"/>
</dbReference>
<dbReference type="GO" id="GO:0005829">
    <property type="term" value="C:cytosol"/>
    <property type="evidence" value="ECO:0007669"/>
    <property type="project" value="EnsemblPlants"/>
</dbReference>
<dbReference type="InterPro" id="IPR011990">
    <property type="entry name" value="TPR-like_helical_dom_sf"/>
</dbReference>
<dbReference type="PROSITE" id="PS50082">
    <property type="entry name" value="WD_REPEATS_2"/>
    <property type="match status" value="2"/>
</dbReference>
<evidence type="ECO:0000313" key="6">
    <source>
        <dbReference type="Proteomes" id="UP000594638"/>
    </source>
</evidence>
<proteinExistence type="predicted"/>
<evidence type="ECO:0000256" key="2">
    <source>
        <dbReference type="ARBA" id="ARBA00022737"/>
    </source>
</evidence>
<dbReference type="GO" id="GO:0045717">
    <property type="term" value="P:negative regulation of fatty acid biosynthetic process"/>
    <property type="evidence" value="ECO:0007669"/>
    <property type="project" value="EnsemblPlants"/>
</dbReference>
<dbReference type="InterPro" id="IPR015943">
    <property type="entry name" value="WD40/YVTN_repeat-like_dom_sf"/>
</dbReference>
<evidence type="ECO:0000256" key="3">
    <source>
        <dbReference type="PROSITE-ProRule" id="PRU00221"/>
    </source>
</evidence>
<feature type="compositionally biased region" description="Polar residues" evidence="4">
    <location>
        <begin position="593"/>
        <end position="602"/>
    </location>
</feature>
<dbReference type="OrthoDB" id="4869960at2759"/>
<keyword evidence="2" id="KW-0677">Repeat</keyword>
<dbReference type="AlphaFoldDB" id="A0A8S0S9C1"/>
<keyword evidence="1 3" id="KW-0853">WD repeat</keyword>
<dbReference type="Gene3D" id="1.25.40.10">
    <property type="entry name" value="Tetratricopeptide repeat domain"/>
    <property type="match status" value="1"/>
</dbReference>
<feature type="region of interest" description="Disordered" evidence="4">
    <location>
        <begin position="579"/>
        <end position="603"/>
    </location>
</feature>
<dbReference type="FunFam" id="2.130.10.10:FF:002473">
    <property type="entry name" value="Transducin family protein / WD-40 repeat family protein"/>
    <property type="match status" value="1"/>
</dbReference>
<organism evidence="5 6">
    <name type="scientific">Olea europaea subsp. europaea</name>
    <dbReference type="NCBI Taxonomy" id="158383"/>
    <lineage>
        <taxon>Eukaryota</taxon>
        <taxon>Viridiplantae</taxon>
        <taxon>Streptophyta</taxon>
        <taxon>Embryophyta</taxon>
        <taxon>Tracheophyta</taxon>
        <taxon>Spermatophyta</taxon>
        <taxon>Magnoliopsida</taxon>
        <taxon>eudicotyledons</taxon>
        <taxon>Gunneridae</taxon>
        <taxon>Pentapetalae</taxon>
        <taxon>asterids</taxon>
        <taxon>lamiids</taxon>
        <taxon>Lamiales</taxon>
        <taxon>Oleaceae</taxon>
        <taxon>Oleeae</taxon>
        <taxon>Olea</taxon>
    </lineage>
</organism>
<keyword evidence="6" id="KW-1185">Reference proteome</keyword>
<dbReference type="PANTHER" id="PTHR15574">
    <property type="entry name" value="WD REPEAT DOMAIN-CONTAINING FAMILY"/>
    <property type="match status" value="1"/>
</dbReference>
<dbReference type="Gene3D" id="2.130.10.10">
    <property type="entry name" value="YVTN repeat-like/Quinoprotein amine dehydrogenase"/>
    <property type="match status" value="2"/>
</dbReference>
<feature type="repeat" description="WD" evidence="3">
    <location>
        <begin position="46"/>
        <end position="87"/>
    </location>
</feature>
<evidence type="ECO:0000256" key="4">
    <source>
        <dbReference type="SAM" id="MobiDB-lite"/>
    </source>
</evidence>
<dbReference type="PROSITE" id="PS50294">
    <property type="entry name" value="WD_REPEATS_REGION"/>
    <property type="match status" value="1"/>
</dbReference>
<dbReference type="GO" id="GO:0009788">
    <property type="term" value="P:negative regulation of abscisic acid-activated signaling pathway"/>
    <property type="evidence" value="ECO:0007669"/>
    <property type="project" value="EnsemblPlants"/>
</dbReference>
<dbReference type="Pfam" id="PF00400">
    <property type="entry name" value="WD40"/>
    <property type="match status" value="3"/>
</dbReference>
<accession>A0A8S0S9C1</accession>
<protein>
    <submittedName>
        <fullName evidence="5">WD and tetratricopeptide repeats 1 isoform X1</fullName>
    </submittedName>
</protein>
<dbReference type="Proteomes" id="UP000594638">
    <property type="component" value="Unassembled WGS sequence"/>
</dbReference>
<name>A0A8S0S9C1_OLEEU</name>
<evidence type="ECO:0000256" key="1">
    <source>
        <dbReference type="ARBA" id="ARBA00022574"/>
    </source>
</evidence>
<comment type="caution">
    <text evidence="5">The sequence shown here is derived from an EMBL/GenBank/DDBJ whole genome shotgun (WGS) entry which is preliminary data.</text>
</comment>
<dbReference type="Gramene" id="OE9A120459T4">
    <property type="protein sequence ID" value="OE9A120459C4"/>
    <property type="gene ID" value="OE9A120459"/>
</dbReference>
<dbReference type="SMART" id="SM00320">
    <property type="entry name" value="WD40"/>
    <property type="match status" value="7"/>
</dbReference>
<feature type="region of interest" description="Disordered" evidence="4">
    <location>
        <begin position="521"/>
        <end position="541"/>
    </location>
</feature>
<sequence>METLCFHDGNITDLINRRALNVHNDSNSVLQMHSSLVRRLSLERELEGHHGCVNSMAWNSTGSLLISGSDDTQLNVWSYTSRKLLHSIETGHSTNIFCTKFIPETSDELVVSGAGDAEVRLFNLSRLYGRGLEENVISPFALFQCHTNRVKKLAVEVGNPNVVWSASEDGTLRQHDLREGVSCPPAGSSHQECRNILLDLRCGAKKSLADPPKQSLALKSCDISPTRPHLLLVGGSDAFARLYDRRMLPPLSSSQKMLPPPPCVNYFCPMHLSDCGHSSLHLTHVTFSTNGEEVLISYSGEHVYLMDVNPAALGSEMRYTSGDVSKVMSFNPMISGVGLLSSVSGVFSNGFPVRNRVAAKLDKCRKLVQIAEKSLKEGTNFYYGVEACNEVLDGHGHEIGPTLVHECLCIRATLLLKRKWKNDAYMAIRDCHRARKINPSSFRALICMSEALSQVGKHEAALEFADAARSLAPSDFEVGEKVDNIKRHIDAEVEKAKKENNRGSKSVHRAGSVLSMSDIIYRPEGNGDASQDGPEREDSDLDEELEFDFETSVSDEGHDFDSNVLHGSLNFRIHMRGDSATETGRPNGASGLPTPSCQSNKVPYQPESVTDMKQIYVGHCNIGTDIKQASFLGQKGEYIASGSDDGRWFIWEKRTGRLLKMLHGDEAVVNCIQCHPLDCVVATSGIDSTIKIWTPSASVPSIVSGGAAGPEAPNVLDAMESNQRTLCRTRETFLPFEILERFRMHEFTEGSLHPFECTQS</sequence>
<feature type="repeat" description="WD" evidence="3">
    <location>
        <begin position="662"/>
        <end position="693"/>
    </location>
</feature>
<dbReference type="InterPro" id="IPR001680">
    <property type="entry name" value="WD40_rpt"/>
</dbReference>
<dbReference type="GO" id="GO:1901000">
    <property type="term" value="P:regulation of response to salt stress"/>
    <property type="evidence" value="ECO:0007669"/>
    <property type="project" value="EnsemblPlants"/>
</dbReference>
<gene>
    <name evidence="5" type="ORF">OLEA9_A120459</name>
</gene>
<evidence type="ECO:0000313" key="5">
    <source>
        <dbReference type="EMBL" id="CAA2988714.1"/>
    </source>
</evidence>
<dbReference type="GO" id="GO:0080008">
    <property type="term" value="C:Cul4-RING E3 ubiquitin ligase complex"/>
    <property type="evidence" value="ECO:0007669"/>
    <property type="project" value="TreeGrafter"/>
</dbReference>
<dbReference type="GO" id="GO:0005634">
    <property type="term" value="C:nucleus"/>
    <property type="evidence" value="ECO:0007669"/>
    <property type="project" value="EnsemblPlants"/>
</dbReference>
<dbReference type="PANTHER" id="PTHR15574:SF40">
    <property type="entry name" value="WD AND TETRATRICOPEPTIDE REPEATS PROTEIN 1"/>
    <property type="match status" value="1"/>
</dbReference>
<dbReference type="EMBL" id="CACTIH010004020">
    <property type="protein sequence ID" value="CAA2988714.1"/>
    <property type="molecule type" value="Genomic_DNA"/>
</dbReference>
<reference evidence="5 6" key="1">
    <citation type="submission" date="2019-12" db="EMBL/GenBank/DDBJ databases">
        <authorList>
            <person name="Alioto T."/>
            <person name="Alioto T."/>
            <person name="Gomez Garrido J."/>
        </authorList>
    </citation>
    <scope>NUCLEOTIDE SEQUENCE [LARGE SCALE GENOMIC DNA]</scope>
</reference>
<dbReference type="InterPro" id="IPR036322">
    <property type="entry name" value="WD40_repeat_dom_sf"/>
</dbReference>